<evidence type="ECO:0000259" key="1">
    <source>
        <dbReference type="Pfam" id="PF04773"/>
    </source>
</evidence>
<dbReference type="PANTHER" id="PTHR30273:SF2">
    <property type="entry name" value="PROTEIN FECR"/>
    <property type="match status" value="1"/>
</dbReference>
<sequence>MELSALHELIGKELAGELSGAEGEVLHAWLAQATAEERLVYEETKRYWHTPAPATVTAADTAAALEQLLTRIDAAEAQPQPRIISWQPTSSAPWWRTRAAAALAALVVAGGAVFSYWSFQRATPETGIPLAFEEKTTARGASAKVLLADGTAVWLNADSHLWFPKSFEGAQREVYLEGEAFFEVTPNKRQPFVIHLGAEQVRVLGTSFNVKAYQEDETMETAVVTGRVAFIRSGAEDATSSDTLYITPDQRAVYSKSTAALRRETINSQDYAAWSRGGFVFQSTSLAEVARTLERHYDVKVQFANEQLRHCRLTGRFRDQTLREVVSVLALTGSFGFELTDDQLLITGPGCEPTSTAPAVAPSL</sequence>
<feature type="domain" description="FecR protein" evidence="1">
    <location>
        <begin position="136"/>
        <end position="228"/>
    </location>
</feature>
<dbReference type="InterPro" id="IPR032508">
    <property type="entry name" value="FecR_C"/>
</dbReference>
<dbReference type="Pfam" id="PF16344">
    <property type="entry name" value="FecR_C"/>
    <property type="match status" value="1"/>
</dbReference>
<dbReference type="Proteomes" id="UP000829647">
    <property type="component" value="Chromosome"/>
</dbReference>
<dbReference type="Gene3D" id="2.60.120.1440">
    <property type="match status" value="1"/>
</dbReference>
<dbReference type="Pfam" id="PF04773">
    <property type="entry name" value="FecR"/>
    <property type="match status" value="1"/>
</dbReference>
<dbReference type="RefSeq" id="WP_247975410.1">
    <property type="nucleotide sequence ID" value="NZ_CP095848.1"/>
</dbReference>
<dbReference type="Gene3D" id="3.55.50.30">
    <property type="match status" value="1"/>
</dbReference>
<dbReference type="InterPro" id="IPR012373">
    <property type="entry name" value="Ferrdict_sens_TM"/>
</dbReference>
<organism evidence="3 4">
    <name type="scientific">Hymenobacter sublimis</name>
    <dbReference type="NCBI Taxonomy" id="2933777"/>
    <lineage>
        <taxon>Bacteria</taxon>
        <taxon>Pseudomonadati</taxon>
        <taxon>Bacteroidota</taxon>
        <taxon>Cytophagia</taxon>
        <taxon>Cytophagales</taxon>
        <taxon>Hymenobacteraceae</taxon>
        <taxon>Hymenobacter</taxon>
    </lineage>
</organism>
<evidence type="ECO:0000313" key="4">
    <source>
        <dbReference type="Proteomes" id="UP000829647"/>
    </source>
</evidence>
<name>A0ABY4J8K4_9BACT</name>
<gene>
    <name evidence="3" type="ORF">MWH26_18360</name>
</gene>
<accession>A0ABY4J8K4</accession>
<proteinExistence type="predicted"/>
<dbReference type="InterPro" id="IPR006860">
    <property type="entry name" value="FecR"/>
</dbReference>
<dbReference type="EMBL" id="CP095848">
    <property type="protein sequence ID" value="UPL49138.1"/>
    <property type="molecule type" value="Genomic_DNA"/>
</dbReference>
<feature type="domain" description="Protein FecR C-terminal" evidence="2">
    <location>
        <begin position="279"/>
        <end position="346"/>
    </location>
</feature>
<dbReference type="PANTHER" id="PTHR30273">
    <property type="entry name" value="PERIPLASMIC SIGNAL SENSOR AND SIGMA FACTOR ACTIVATOR FECR-RELATED"/>
    <property type="match status" value="1"/>
</dbReference>
<dbReference type="PIRSF" id="PIRSF018266">
    <property type="entry name" value="FecR"/>
    <property type="match status" value="1"/>
</dbReference>
<evidence type="ECO:0000259" key="2">
    <source>
        <dbReference type="Pfam" id="PF16344"/>
    </source>
</evidence>
<keyword evidence="4" id="KW-1185">Reference proteome</keyword>
<evidence type="ECO:0000313" key="3">
    <source>
        <dbReference type="EMBL" id="UPL49138.1"/>
    </source>
</evidence>
<protein>
    <submittedName>
        <fullName evidence="3">DUF4974 domain-containing protein</fullName>
    </submittedName>
</protein>
<reference evidence="3 4" key="1">
    <citation type="submission" date="2022-04" db="EMBL/GenBank/DDBJ databases">
        <title>Hymenobacter sp. isolated from the air.</title>
        <authorList>
            <person name="Won M."/>
            <person name="Lee C.-M."/>
            <person name="Woen H.-Y."/>
            <person name="Kwon S.-W."/>
        </authorList>
    </citation>
    <scope>NUCLEOTIDE SEQUENCE [LARGE SCALE GENOMIC DNA]</scope>
    <source>
        <strain evidence="4">5516 S-25</strain>
    </source>
</reference>